<keyword evidence="4 11" id="KW-0812">Transmembrane</keyword>
<dbReference type="PANTHER" id="PTHR24248">
    <property type="entry name" value="ADRENERGIC RECEPTOR-RELATED G-PROTEIN COUPLED RECEPTOR"/>
    <property type="match status" value="1"/>
</dbReference>
<organism evidence="14 15">
    <name type="scientific">Strigamia maritima</name>
    <name type="common">European centipede</name>
    <name type="synonym">Geophilus maritimus</name>
    <dbReference type="NCBI Taxonomy" id="126957"/>
    <lineage>
        <taxon>Eukaryota</taxon>
        <taxon>Metazoa</taxon>
        <taxon>Ecdysozoa</taxon>
        <taxon>Arthropoda</taxon>
        <taxon>Myriapoda</taxon>
        <taxon>Chilopoda</taxon>
        <taxon>Pleurostigmophora</taxon>
        <taxon>Geophilomorpha</taxon>
        <taxon>Linotaeniidae</taxon>
        <taxon>Strigamia</taxon>
    </lineage>
</organism>
<dbReference type="PRINTS" id="PR00242">
    <property type="entry name" value="DOPAMINER"/>
</dbReference>
<comment type="similarity">
    <text evidence="2 11">Belongs to the G-protein coupled receptor 1 family.</text>
</comment>
<dbReference type="InterPro" id="IPR000276">
    <property type="entry name" value="GPCR_Rhodpsn"/>
</dbReference>
<dbReference type="SUPFAM" id="SSF81321">
    <property type="entry name" value="Family A G protein-coupled receptor-like"/>
    <property type="match status" value="1"/>
</dbReference>
<evidence type="ECO:0000256" key="6">
    <source>
        <dbReference type="ARBA" id="ARBA00023040"/>
    </source>
</evidence>
<dbReference type="HOGENOM" id="CLU_009579_11_5_1"/>
<feature type="domain" description="G-protein coupled receptors family 1 profile" evidence="13">
    <location>
        <begin position="32"/>
        <end position="290"/>
    </location>
</feature>
<keyword evidence="10 11" id="KW-0807">Transducer</keyword>
<dbReference type="GO" id="GO:0004989">
    <property type="term" value="F:octopamine receptor activity"/>
    <property type="evidence" value="ECO:0007669"/>
    <property type="project" value="TreeGrafter"/>
</dbReference>
<dbReference type="PROSITE" id="PS50262">
    <property type="entry name" value="G_PROTEIN_RECEP_F1_2"/>
    <property type="match status" value="1"/>
</dbReference>
<evidence type="ECO:0000256" key="7">
    <source>
        <dbReference type="ARBA" id="ARBA00023136"/>
    </source>
</evidence>
<dbReference type="FunFam" id="1.20.1070.10:FF:000260">
    <property type="entry name" value="Dopamine receptor 1"/>
    <property type="match status" value="1"/>
</dbReference>
<evidence type="ECO:0000256" key="10">
    <source>
        <dbReference type="ARBA" id="ARBA00023224"/>
    </source>
</evidence>
<dbReference type="PRINTS" id="PR00237">
    <property type="entry name" value="GPCRRHODOPSN"/>
</dbReference>
<dbReference type="EMBL" id="JH432192">
    <property type="status" value="NOT_ANNOTATED_CDS"/>
    <property type="molecule type" value="Genomic_DNA"/>
</dbReference>
<dbReference type="PROSITE" id="PS00237">
    <property type="entry name" value="G_PROTEIN_RECEP_F1_1"/>
    <property type="match status" value="1"/>
</dbReference>
<accession>T1JG62</accession>
<dbReference type="GO" id="GO:0071880">
    <property type="term" value="P:adenylate cyclase-activating adrenergic receptor signaling pathway"/>
    <property type="evidence" value="ECO:0007669"/>
    <property type="project" value="TreeGrafter"/>
</dbReference>
<keyword evidence="6 11" id="KW-0297">G-protein coupled receptor</keyword>
<keyword evidence="5 12" id="KW-1133">Transmembrane helix</keyword>
<dbReference type="EnsemblMetazoa" id="SMAR012831-RA">
    <property type="protein sequence ID" value="SMAR012831-PA"/>
    <property type="gene ID" value="SMAR012831"/>
</dbReference>
<dbReference type="GO" id="GO:0043410">
    <property type="term" value="P:positive regulation of MAPK cascade"/>
    <property type="evidence" value="ECO:0007669"/>
    <property type="project" value="TreeGrafter"/>
</dbReference>
<feature type="transmembrane region" description="Helical" evidence="12">
    <location>
        <begin position="131"/>
        <end position="151"/>
    </location>
</feature>
<dbReference type="OMA" id="WIISAIM"/>
<keyword evidence="3" id="KW-1003">Cell membrane</keyword>
<feature type="transmembrane region" description="Helical" evidence="12">
    <location>
        <begin position="236"/>
        <end position="259"/>
    </location>
</feature>
<proteinExistence type="inferred from homology"/>
<dbReference type="STRING" id="126957.T1JG62"/>
<evidence type="ECO:0000256" key="4">
    <source>
        <dbReference type="ARBA" id="ARBA00022692"/>
    </source>
</evidence>
<dbReference type="Gene3D" id="1.20.1070.10">
    <property type="entry name" value="Rhodopsin 7-helix transmembrane proteins"/>
    <property type="match status" value="1"/>
</dbReference>
<dbReference type="SMART" id="SM01381">
    <property type="entry name" value="7TM_GPCR_Srsx"/>
    <property type="match status" value="1"/>
</dbReference>
<dbReference type="PhylomeDB" id="T1JG62"/>
<evidence type="ECO:0000256" key="1">
    <source>
        <dbReference type="ARBA" id="ARBA00004651"/>
    </source>
</evidence>
<dbReference type="GO" id="GO:0005886">
    <property type="term" value="C:plasma membrane"/>
    <property type="evidence" value="ECO:0007669"/>
    <property type="project" value="UniProtKB-SubCell"/>
</dbReference>
<keyword evidence="7 12" id="KW-0472">Membrane</keyword>
<dbReference type="eggNOG" id="KOG3656">
    <property type="taxonomic scope" value="Eukaryota"/>
</dbReference>
<dbReference type="InterPro" id="IPR000929">
    <property type="entry name" value="Dopamine_rcpt"/>
</dbReference>
<evidence type="ECO:0000256" key="2">
    <source>
        <dbReference type="ARBA" id="ARBA00010663"/>
    </source>
</evidence>
<reference evidence="14" key="2">
    <citation type="submission" date="2015-02" db="UniProtKB">
        <authorList>
            <consortium name="EnsemblMetazoa"/>
        </authorList>
    </citation>
    <scope>IDENTIFICATION</scope>
</reference>
<keyword evidence="8" id="KW-1015">Disulfide bond</keyword>
<keyword evidence="9 11" id="KW-0675">Receptor</keyword>
<evidence type="ECO:0000256" key="12">
    <source>
        <dbReference type="SAM" id="Phobius"/>
    </source>
</evidence>
<feature type="transmembrane region" description="Helical" evidence="12">
    <location>
        <begin position="20"/>
        <end position="40"/>
    </location>
</feature>
<reference evidence="15" key="1">
    <citation type="submission" date="2011-05" db="EMBL/GenBank/DDBJ databases">
        <authorList>
            <person name="Richards S.R."/>
            <person name="Qu J."/>
            <person name="Jiang H."/>
            <person name="Jhangiani S.N."/>
            <person name="Agravi P."/>
            <person name="Goodspeed R."/>
            <person name="Gross S."/>
            <person name="Mandapat C."/>
            <person name="Jackson L."/>
            <person name="Mathew T."/>
            <person name="Pu L."/>
            <person name="Thornton R."/>
            <person name="Saada N."/>
            <person name="Wilczek-Boney K.B."/>
            <person name="Lee S."/>
            <person name="Kovar C."/>
            <person name="Wu Y."/>
            <person name="Scherer S.E."/>
            <person name="Worley K.C."/>
            <person name="Muzny D.M."/>
            <person name="Gibbs R."/>
        </authorList>
    </citation>
    <scope>NUCLEOTIDE SEQUENCE</scope>
    <source>
        <strain evidence="15">Brora</strain>
    </source>
</reference>
<dbReference type="CDD" id="cd15065">
    <property type="entry name" value="7tmA_Ap5-HTB1-like"/>
    <property type="match status" value="1"/>
</dbReference>
<evidence type="ECO:0000256" key="3">
    <source>
        <dbReference type="ARBA" id="ARBA00022475"/>
    </source>
</evidence>
<evidence type="ECO:0000256" key="5">
    <source>
        <dbReference type="ARBA" id="ARBA00022989"/>
    </source>
</evidence>
<sequence>MNSSTSSEIVIQMSDVAVGVLLSLVALVAVVGNVLVCVAICTERTLRRLGNLFLMSLAIADLFIACLVMSFAVANDVMGYWVFGPEFCDTWMAFDVMCCTASILHLCAVSLDRYIAIKDPLKYSRCMTRRVVVSLIASIWIVSALMSFVPIELHLHQAPNLTPLLDSMPTCALDLAPPYAVVSSCISFFGPCLVMIGLYIQLYRYAQRHVANIKAMTVPLHPDSPQTPSPSDGKAAVTLGVIMGVFLICWVPFFCVNIIDAFCKTCIPHTVFQGLTWLGYCNSALNPLIYSTFNQEFRRAFRRILIGKRTWRPHRTTLRITYKKSPMLKDSAL</sequence>
<feature type="transmembrane region" description="Helical" evidence="12">
    <location>
        <begin position="179"/>
        <end position="200"/>
    </location>
</feature>
<evidence type="ECO:0000313" key="14">
    <source>
        <dbReference type="EnsemblMetazoa" id="SMAR012831-PA"/>
    </source>
</evidence>
<dbReference type="Proteomes" id="UP000014500">
    <property type="component" value="Unassembled WGS sequence"/>
</dbReference>
<keyword evidence="15" id="KW-1185">Reference proteome</keyword>
<feature type="transmembrane region" description="Helical" evidence="12">
    <location>
        <begin position="52"/>
        <end position="71"/>
    </location>
</feature>
<dbReference type="Pfam" id="PF00001">
    <property type="entry name" value="7tm_1"/>
    <property type="match status" value="1"/>
</dbReference>
<dbReference type="PANTHER" id="PTHR24248:SF187">
    <property type="entry name" value="OCTOPAMINE RECEPTOR BETA-2R"/>
    <property type="match status" value="1"/>
</dbReference>
<evidence type="ECO:0000259" key="13">
    <source>
        <dbReference type="PROSITE" id="PS50262"/>
    </source>
</evidence>
<name>T1JG62_STRMM</name>
<dbReference type="AlphaFoldDB" id="T1JG62"/>
<feature type="transmembrane region" description="Helical" evidence="12">
    <location>
        <begin position="91"/>
        <end position="111"/>
    </location>
</feature>
<comment type="subcellular location">
    <subcellularLocation>
        <location evidence="1">Cell membrane</location>
        <topology evidence="1">Multi-pass membrane protein</topology>
    </subcellularLocation>
</comment>
<evidence type="ECO:0000313" key="15">
    <source>
        <dbReference type="Proteomes" id="UP000014500"/>
    </source>
</evidence>
<evidence type="ECO:0000256" key="11">
    <source>
        <dbReference type="RuleBase" id="RU000688"/>
    </source>
</evidence>
<evidence type="ECO:0000256" key="9">
    <source>
        <dbReference type="ARBA" id="ARBA00023170"/>
    </source>
</evidence>
<protein>
    <recommendedName>
        <fullName evidence="13">G-protein coupled receptors family 1 profile domain-containing protein</fullName>
    </recommendedName>
</protein>
<dbReference type="InterPro" id="IPR017452">
    <property type="entry name" value="GPCR_Rhodpsn_7TM"/>
</dbReference>
<evidence type="ECO:0000256" key="8">
    <source>
        <dbReference type="ARBA" id="ARBA00023157"/>
    </source>
</evidence>